<evidence type="ECO:0000313" key="2">
    <source>
        <dbReference type="Proteomes" id="UP000014310"/>
    </source>
</evidence>
<proteinExistence type="predicted"/>
<dbReference type="AlphaFoldDB" id="A0ABC9T9T7"/>
<gene>
    <name evidence="1" type="ORF">Lpp49_12271</name>
</gene>
<reference evidence="1 2" key="1">
    <citation type="journal article" date="2013" name="PLoS ONE">
        <title>Lactobacillus paracasei comparative genomics: towards species pan-genome definition and exploitation of diversity.</title>
        <authorList>
            <person name="Smokvina T."/>
            <person name="Wels M."/>
            <person name="Polka J."/>
            <person name="Chervaux C."/>
            <person name="Brisse S."/>
            <person name="Boekhorst J."/>
            <person name="van Hylckama Vlieg J.E."/>
            <person name="Siezen R.J."/>
        </authorList>
    </citation>
    <scope>NUCLEOTIDE SEQUENCE [LARGE SCALE GENOMIC DNA]</scope>
    <source>
        <strain evidence="1 2">Lpp49</strain>
    </source>
</reference>
<accession>A0ABC9T9T7</accession>
<organism evidence="1 2">
    <name type="scientific">Lacticaseibacillus paracasei subsp. paracasei Lpp49</name>
    <dbReference type="NCBI Taxonomy" id="1256213"/>
    <lineage>
        <taxon>Bacteria</taxon>
        <taxon>Bacillati</taxon>
        <taxon>Bacillota</taxon>
        <taxon>Bacilli</taxon>
        <taxon>Lactobacillales</taxon>
        <taxon>Lactobacillaceae</taxon>
        <taxon>Lacticaseibacillus</taxon>
    </lineage>
</organism>
<protein>
    <submittedName>
        <fullName evidence="1">Uncharacterized protein</fullName>
    </submittedName>
</protein>
<sequence length="35" mass="3894">MTQTNDMVSIQMVNRDGVSVVVNPKLGAKIKRVYT</sequence>
<dbReference type="EMBL" id="ANKJ01000038">
    <property type="protein sequence ID" value="EPC89853.1"/>
    <property type="molecule type" value="Genomic_DNA"/>
</dbReference>
<name>A0ABC9T9T7_LACPA</name>
<evidence type="ECO:0000313" key="1">
    <source>
        <dbReference type="EMBL" id="EPC89853.1"/>
    </source>
</evidence>
<feature type="non-terminal residue" evidence="1">
    <location>
        <position position="35"/>
    </location>
</feature>
<comment type="caution">
    <text evidence="1">The sequence shown here is derived from an EMBL/GenBank/DDBJ whole genome shotgun (WGS) entry which is preliminary data.</text>
</comment>
<dbReference type="Proteomes" id="UP000014310">
    <property type="component" value="Unassembled WGS sequence"/>
</dbReference>